<evidence type="ECO:0000256" key="3">
    <source>
        <dbReference type="ARBA" id="ARBA00022452"/>
    </source>
</evidence>
<keyword evidence="8 14" id="KW-0675">Receptor</keyword>
<evidence type="ECO:0000256" key="7">
    <source>
        <dbReference type="ARBA" id="ARBA00023136"/>
    </source>
</evidence>
<dbReference type="PANTHER" id="PTHR30069">
    <property type="entry name" value="TONB-DEPENDENT OUTER MEMBRANE RECEPTOR"/>
    <property type="match status" value="1"/>
</dbReference>
<proteinExistence type="inferred from homology"/>
<keyword evidence="7 10" id="KW-0472">Membrane</keyword>
<dbReference type="RefSeq" id="WP_317169813.1">
    <property type="nucleotide sequence ID" value="NZ_JACHKS010000001.1"/>
</dbReference>
<keyword evidence="9" id="KW-0998">Cell outer membrane</keyword>
<keyword evidence="2" id="KW-0813">Transport</keyword>
<evidence type="ECO:0000256" key="6">
    <source>
        <dbReference type="ARBA" id="ARBA00023077"/>
    </source>
</evidence>
<feature type="chain" id="PRO_5045164121" evidence="11">
    <location>
        <begin position="21"/>
        <end position="906"/>
    </location>
</feature>
<keyword evidence="3" id="KW-1134">Transmembrane beta strand</keyword>
<reference evidence="14 15" key="1">
    <citation type="submission" date="2020-08" db="EMBL/GenBank/DDBJ databases">
        <title>Functional genomics of gut bacteria from endangered species of beetles.</title>
        <authorList>
            <person name="Carlos-Shanley C."/>
        </authorList>
    </citation>
    <scope>NUCLEOTIDE SEQUENCE [LARGE SCALE GENOMIC DNA]</scope>
    <source>
        <strain evidence="14 15">S00068</strain>
    </source>
</reference>
<dbReference type="InterPro" id="IPR012910">
    <property type="entry name" value="Plug_dom"/>
</dbReference>
<dbReference type="Pfam" id="PF00593">
    <property type="entry name" value="TonB_dep_Rec_b-barrel"/>
    <property type="match status" value="1"/>
</dbReference>
<dbReference type="Pfam" id="PF07715">
    <property type="entry name" value="Plug"/>
    <property type="match status" value="1"/>
</dbReference>
<dbReference type="Gene3D" id="2.40.170.20">
    <property type="entry name" value="TonB-dependent receptor, beta-barrel domain"/>
    <property type="match status" value="1"/>
</dbReference>
<keyword evidence="4" id="KW-0812">Transmembrane</keyword>
<comment type="subcellular location">
    <subcellularLocation>
        <location evidence="1">Cell outer membrane</location>
        <topology evidence="1">Multi-pass membrane protein</topology>
    </subcellularLocation>
</comment>
<organism evidence="14 15">
    <name type="scientific">Chryseobacterium sediminis</name>
    <dbReference type="NCBI Taxonomy" id="1679494"/>
    <lineage>
        <taxon>Bacteria</taxon>
        <taxon>Pseudomonadati</taxon>
        <taxon>Bacteroidota</taxon>
        <taxon>Flavobacteriia</taxon>
        <taxon>Flavobacteriales</taxon>
        <taxon>Weeksellaceae</taxon>
        <taxon>Chryseobacterium group</taxon>
        <taxon>Chryseobacterium</taxon>
    </lineage>
</organism>
<evidence type="ECO:0000313" key="15">
    <source>
        <dbReference type="Proteomes" id="UP000587367"/>
    </source>
</evidence>
<evidence type="ECO:0000256" key="11">
    <source>
        <dbReference type="SAM" id="SignalP"/>
    </source>
</evidence>
<dbReference type="InterPro" id="IPR036942">
    <property type="entry name" value="Beta-barrel_TonB_sf"/>
</dbReference>
<dbReference type="InterPro" id="IPR039426">
    <property type="entry name" value="TonB-dep_rcpt-like"/>
</dbReference>
<evidence type="ECO:0000256" key="2">
    <source>
        <dbReference type="ARBA" id="ARBA00022448"/>
    </source>
</evidence>
<dbReference type="Proteomes" id="UP000587367">
    <property type="component" value="Unassembled WGS sequence"/>
</dbReference>
<name>A0ABR6Q2R0_9FLAO</name>
<gene>
    <name evidence="14" type="ORF">HNP24_002363</name>
</gene>
<dbReference type="EMBL" id="JACHKS010000001">
    <property type="protein sequence ID" value="MBB6331413.1"/>
    <property type="molecule type" value="Genomic_DNA"/>
</dbReference>
<sequence>MKLSLLASAVFLTAGGFLSAQKVEFSHNGQIKKGTIINNDETKKCKRVFRENFKMSLTGECELSFRNDKNEEEIIILKEGEELNLTILPDKVIPPGTSEIRIEGVQLTARKKQFSEIVIQQEALQNLQSFSIGDVLQQLPGQYVQQFDNTQFKNIVFRTASGPSVTGSGSVPGGDDFGNRAFGVQLMVNDIALSNNENMQSYDSANTGPFGISFNTTTNGGSLMPGQPNYGVDLREIPTENIESIEVVQGVPDAKYGDLTSGLIKVTTTAKASPLRLDASLREGTYQVGLTKGYKINQNNALNASVDYMNSLSDPRTSLVGYDRTNVNLLWSSNKYGFRNKLSASFSTNSSKGKRDPDDVNGMIINVENKSFSLGNNISYFFAQNGKKTIFKSINVDMGISYATQLTERRYWLNQGARPYGTATENDVYYAQYTPPSYENQAFADGKPLNIYTNFSINGIKLTSSKWAHNYSMGANFRYGDNFGKGRYGTAGQFTTITAAGQGSNGMRDFNYRDNVFSSKQYALYIQDNITKVFTNKHIFKANLGLRYDLQNSYSTYSPRVNTSYQMGKFSVRGGFGLTSKAPSLNQIYTSPRYFDFLLGDYRLPGYYSAAIMQTVVTPGDNANLKPSKSWKTEIGVDYKFPFATVNLTAYYNKLIDGFTTMSVHKIMDKAKVDVNISGTNVPTFEVVGTEKFNYLQNRIINGYQSADKGLELMASFKKIEALNLVIGFNASYVETSGQKDDGLYKISAPEIMDKDYQFGIYNDIKNKRSMARASFSFDYHLASSGLIIGLRTDHFLSDRSLTGMNDIYPIGYIKHDGEMQMIPENDRTNPKYQGLFLKPSEEKLSGLYNKTLHNVHLRVTKDFLSGFRLSIYVSNVFNLRAYDEKGSVYGNFTSTSFGGNISYRF</sequence>
<evidence type="ECO:0000256" key="4">
    <source>
        <dbReference type="ARBA" id="ARBA00022692"/>
    </source>
</evidence>
<dbReference type="SUPFAM" id="SSF56935">
    <property type="entry name" value="Porins"/>
    <property type="match status" value="1"/>
</dbReference>
<evidence type="ECO:0000256" key="10">
    <source>
        <dbReference type="RuleBase" id="RU003357"/>
    </source>
</evidence>
<evidence type="ECO:0000256" key="1">
    <source>
        <dbReference type="ARBA" id="ARBA00004571"/>
    </source>
</evidence>
<evidence type="ECO:0000256" key="8">
    <source>
        <dbReference type="ARBA" id="ARBA00023170"/>
    </source>
</evidence>
<evidence type="ECO:0000313" key="14">
    <source>
        <dbReference type="EMBL" id="MBB6331413.1"/>
    </source>
</evidence>
<feature type="domain" description="TonB-dependent receptor-like beta-barrel" evidence="12">
    <location>
        <begin position="323"/>
        <end position="736"/>
    </location>
</feature>
<feature type="signal peptide" evidence="11">
    <location>
        <begin position="1"/>
        <end position="20"/>
    </location>
</feature>
<dbReference type="InterPro" id="IPR000531">
    <property type="entry name" value="Beta-barrel_TonB"/>
</dbReference>
<evidence type="ECO:0000256" key="5">
    <source>
        <dbReference type="ARBA" id="ARBA00022729"/>
    </source>
</evidence>
<dbReference type="PANTHER" id="PTHR30069:SF29">
    <property type="entry name" value="HEMOGLOBIN AND HEMOGLOBIN-HAPTOGLOBIN-BINDING PROTEIN 1-RELATED"/>
    <property type="match status" value="1"/>
</dbReference>
<keyword evidence="15" id="KW-1185">Reference proteome</keyword>
<evidence type="ECO:0000259" key="12">
    <source>
        <dbReference type="Pfam" id="PF00593"/>
    </source>
</evidence>
<dbReference type="Gene3D" id="2.170.130.10">
    <property type="entry name" value="TonB-dependent receptor, plug domain"/>
    <property type="match status" value="1"/>
</dbReference>
<comment type="caution">
    <text evidence="14">The sequence shown here is derived from an EMBL/GenBank/DDBJ whole genome shotgun (WGS) entry which is preliminary data.</text>
</comment>
<feature type="domain" description="TonB-dependent receptor plug" evidence="13">
    <location>
        <begin position="112"/>
        <end position="259"/>
    </location>
</feature>
<comment type="similarity">
    <text evidence="10">Belongs to the TonB-dependent receptor family.</text>
</comment>
<keyword evidence="6 10" id="KW-0798">TonB box</keyword>
<keyword evidence="5 11" id="KW-0732">Signal</keyword>
<dbReference type="InterPro" id="IPR037066">
    <property type="entry name" value="Plug_dom_sf"/>
</dbReference>
<protein>
    <submittedName>
        <fullName evidence="14">Outer membrane receptor for ferrienterochelin and colicin</fullName>
    </submittedName>
</protein>
<accession>A0ABR6Q2R0</accession>
<evidence type="ECO:0000256" key="9">
    <source>
        <dbReference type="ARBA" id="ARBA00023237"/>
    </source>
</evidence>
<evidence type="ECO:0000259" key="13">
    <source>
        <dbReference type="Pfam" id="PF07715"/>
    </source>
</evidence>